<accession>A0A0D7B4W9</accession>
<evidence type="ECO:0000256" key="5">
    <source>
        <dbReference type="RuleBase" id="RU362022"/>
    </source>
</evidence>
<keyword evidence="5" id="KW-0808">Transferase</keyword>
<protein>
    <recommendedName>
        <fullName evidence="5">Protein-S-isoprenylcysteine O-methyltransferase</fullName>
        <ecNumber evidence="5">2.1.1.100</ecNumber>
    </recommendedName>
</protein>
<keyword evidence="5" id="KW-0489">Methyltransferase</keyword>
<feature type="transmembrane region" description="Helical" evidence="5">
    <location>
        <begin position="24"/>
        <end position="49"/>
    </location>
</feature>
<dbReference type="GO" id="GO:0032259">
    <property type="term" value="P:methylation"/>
    <property type="evidence" value="ECO:0007669"/>
    <property type="project" value="UniProtKB-KW"/>
</dbReference>
<dbReference type="Proteomes" id="UP000054007">
    <property type="component" value="Unassembled WGS sequence"/>
</dbReference>
<sequence length="202" mass="22701">MTPPNPTPPSTERKEFKGKDIERVAPLFAFVAKGVFYTIFIADIVSILIPQDIFAVPAAYGRLDATLYASLALATLGGYLRRRCYRLLAAHFTFELAIRRDHKLFTSGPYAIVRHPSYTGALMAAGGCLMNALHSDSFVVRWLGLGGTNARWGVCSLIVGVIAYAALVPRMQKEDNMLHEAFGKEWEEWRRRVPYRLVPYVY</sequence>
<dbReference type="AlphaFoldDB" id="A0A0D7B4W9"/>
<evidence type="ECO:0000256" key="3">
    <source>
        <dbReference type="ARBA" id="ARBA00022989"/>
    </source>
</evidence>
<dbReference type="STRING" id="1314674.A0A0D7B4W9"/>
<dbReference type="PANTHER" id="PTHR12714">
    <property type="entry name" value="PROTEIN-S ISOPRENYLCYSTEINE O-METHYLTRANSFERASE"/>
    <property type="match status" value="1"/>
</dbReference>
<evidence type="ECO:0000256" key="2">
    <source>
        <dbReference type="ARBA" id="ARBA00022692"/>
    </source>
</evidence>
<keyword evidence="7" id="KW-1185">Reference proteome</keyword>
<reference evidence="6 7" key="1">
    <citation type="journal article" date="2015" name="Fungal Genet. Biol.">
        <title>Evolution of novel wood decay mechanisms in Agaricales revealed by the genome sequences of Fistulina hepatica and Cylindrobasidium torrendii.</title>
        <authorList>
            <person name="Floudas D."/>
            <person name="Held B.W."/>
            <person name="Riley R."/>
            <person name="Nagy L.G."/>
            <person name="Koehler G."/>
            <person name="Ransdell A.S."/>
            <person name="Younus H."/>
            <person name="Chow J."/>
            <person name="Chiniquy J."/>
            <person name="Lipzen A."/>
            <person name="Tritt A."/>
            <person name="Sun H."/>
            <person name="Haridas S."/>
            <person name="LaButti K."/>
            <person name="Ohm R.A."/>
            <person name="Kues U."/>
            <person name="Blanchette R.A."/>
            <person name="Grigoriev I.V."/>
            <person name="Minto R.E."/>
            <person name="Hibbett D.S."/>
        </authorList>
    </citation>
    <scope>NUCLEOTIDE SEQUENCE [LARGE SCALE GENOMIC DNA]</scope>
    <source>
        <strain evidence="6 7">FP15055 ss-10</strain>
    </source>
</reference>
<name>A0A0D7B4W9_9AGAR</name>
<dbReference type="Gene3D" id="1.20.120.1630">
    <property type="match status" value="1"/>
</dbReference>
<dbReference type="GO" id="GO:0004671">
    <property type="term" value="F:protein C-terminal S-isoprenylcysteine carboxyl O-methyltransferase activity"/>
    <property type="evidence" value="ECO:0007669"/>
    <property type="project" value="UniProtKB-EC"/>
</dbReference>
<feature type="transmembrane region" description="Helical" evidence="5">
    <location>
        <begin position="61"/>
        <end position="80"/>
    </location>
</feature>
<proteinExistence type="inferred from homology"/>
<keyword evidence="3 5" id="KW-1133">Transmembrane helix</keyword>
<organism evidence="6 7">
    <name type="scientific">Cylindrobasidium torrendii FP15055 ss-10</name>
    <dbReference type="NCBI Taxonomy" id="1314674"/>
    <lineage>
        <taxon>Eukaryota</taxon>
        <taxon>Fungi</taxon>
        <taxon>Dikarya</taxon>
        <taxon>Basidiomycota</taxon>
        <taxon>Agaricomycotina</taxon>
        <taxon>Agaricomycetes</taxon>
        <taxon>Agaricomycetidae</taxon>
        <taxon>Agaricales</taxon>
        <taxon>Marasmiineae</taxon>
        <taxon>Physalacriaceae</taxon>
        <taxon>Cylindrobasidium</taxon>
    </lineage>
</organism>
<comment type="similarity">
    <text evidence="5">Belongs to the class VI-like SAM-binding methyltransferase superfamily. Isoprenylcysteine carboxyl methyltransferase family.</text>
</comment>
<evidence type="ECO:0000313" key="7">
    <source>
        <dbReference type="Proteomes" id="UP000054007"/>
    </source>
</evidence>
<dbReference type="GO" id="GO:0005789">
    <property type="term" value="C:endoplasmic reticulum membrane"/>
    <property type="evidence" value="ECO:0007669"/>
    <property type="project" value="UniProtKB-SubCell"/>
</dbReference>
<dbReference type="InterPro" id="IPR007269">
    <property type="entry name" value="ICMT_MeTrfase"/>
</dbReference>
<evidence type="ECO:0000313" key="6">
    <source>
        <dbReference type="EMBL" id="KIY65557.1"/>
    </source>
</evidence>
<evidence type="ECO:0000256" key="4">
    <source>
        <dbReference type="ARBA" id="ARBA00023136"/>
    </source>
</evidence>
<dbReference type="Pfam" id="PF04140">
    <property type="entry name" value="ICMT"/>
    <property type="match status" value="1"/>
</dbReference>
<keyword evidence="4 5" id="KW-0472">Membrane</keyword>
<dbReference type="OrthoDB" id="422086at2759"/>
<gene>
    <name evidence="6" type="ORF">CYLTODRAFT_424229</name>
</gene>
<dbReference type="PANTHER" id="PTHR12714:SF9">
    <property type="entry name" value="PROTEIN-S-ISOPRENYLCYSTEINE O-METHYLTRANSFERASE"/>
    <property type="match status" value="1"/>
</dbReference>
<keyword evidence="5" id="KW-0949">S-adenosyl-L-methionine</keyword>
<evidence type="ECO:0000256" key="1">
    <source>
        <dbReference type="ARBA" id="ARBA00004141"/>
    </source>
</evidence>
<comment type="catalytic activity">
    <reaction evidence="5">
        <text>[protein]-C-terminal S-[(2E,6E)-farnesyl]-L-cysteine + S-adenosyl-L-methionine = [protein]-C-terminal S-[(2E,6E)-farnesyl]-L-cysteine methyl ester + S-adenosyl-L-homocysteine</text>
        <dbReference type="Rhea" id="RHEA:21672"/>
        <dbReference type="Rhea" id="RHEA-COMP:12125"/>
        <dbReference type="Rhea" id="RHEA-COMP:12126"/>
        <dbReference type="ChEBI" id="CHEBI:57856"/>
        <dbReference type="ChEBI" id="CHEBI:59789"/>
        <dbReference type="ChEBI" id="CHEBI:90510"/>
        <dbReference type="ChEBI" id="CHEBI:90511"/>
        <dbReference type="EC" id="2.1.1.100"/>
    </reaction>
</comment>
<keyword evidence="5" id="KW-0256">Endoplasmic reticulum</keyword>
<keyword evidence="2 5" id="KW-0812">Transmembrane</keyword>
<feature type="transmembrane region" description="Helical" evidence="5">
    <location>
        <begin position="121"/>
        <end position="144"/>
    </location>
</feature>
<feature type="transmembrane region" description="Helical" evidence="5">
    <location>
        <begin position="150"/>
        <end position="168"/>
    </location>
</feature>
<dbReference type="EMBL" id="KN880585">
    <property type="protein sequence ID" value="KIY65557.1"/>
    <property type="molecule type" value="Genomic_DNA"/>
</dbReference>
<dbReference type="EC" id="2.1.1.100" evidence="5"/>
<comment type="subcellular location">
    <subcellularLocation>
        <location evidence="5">Endoplasmic reticulum membrane</location>
        <topology evidence="5">Multi-pass membrane protein</topology>
    </subcellularLocation>
    <subcellularLocation>
        <location evidence="1">Membrane</location>
        <topology evidence="1">Multi-pass membrane protein</topology>
    </subcellularLocation>
</comment>